<keyword evidence="3" id="KW-0812">Transmembrane</keyword>
<feature type="compositionally biased region" description="Low complexity" evidence="2">
    <location>
        <begin position="772"/>
        <end position="795"/>
    </location>
</feature>
<sequence>MRLRLGLHDAAPSLSSSLVALASVVPFLRPGVSAATAGTFDIVAHTQVSAMMMFLGNTDKVYILDKAQGNAAQINGHSAWGSVYDLNTNTVTLMDIQTNTFCSSGSHLPNGTFSVFGGNSAVAIGGGNGNDNGWDSVLQDFDGSRAIRLLSPCTTDEDFTQPECQWFDQPGNTALQIQDQRWYSSAEALADGTIVLLGGFTGGGYILRNYPNTNPFAGASLTYEYYPNTVKMTPQNVSFLVETSGLNAYPHMFLMASGKMFVQANVSTMLWDVQNNVETALPPMPHNVVRVYPASGATAMLPMTPANNWTQTIIFCGGSNMTDEEWGDFAYPFVNTWDVPASNDCQMITPEGDGVYHQLDDMPEGRTMGQFIILPTGKLLVVNGGLNGTAGYGRNNSITPPDEMPFQESFASGPVGTPAMFDPQASSGSQWTNEGFDTSPIARLYHSSALLLPDGGVLIAGSNPNLDVNTTAVTFGTEYRAEKFYPPYFSAATRPAPQGVPSNLTYGGPSFDITIPASSYAGSGNTAAESAQVNVIRPGWTTHGMNMGQRFLQLNNTYTVNSDSSITLHVAQMPPNANIFQPGPAFIFVVVNDIPSNATYAIVGSGQIEPQTISAIAELPVSVQLNSATGSGSSTGTNVKTSSGTTTSHLGLIIGVAAGGAALALLALGLGICITRRRNAKRRAAIAASRVANMNAAGIMGAGSSPYASVPTRTPESQSQVFLPQGHRPNQGSDWGSVAGTDTDSAIWEAHAQTHAPAMSGFRQQPYRDEPQQYQYQQQQYQQQQYQQQQYQPGY</sequence>
<dbReference type="InterPro" id="IPR009880">
    <property type="entry name" value="Glyoxal_oxidase_N"/>
</dbReference>
<feature type="transmembrane region" description="Helical" evidence="3">
    <location>
        <begin position="650"/>
        <end position="674"/>
    </location>
</feature>
<dbReference type="SUPFAM" id="SSF81296">
    <property type="entry name" value="E set domains"/>
    <property type="match status" value="1"/>
</dbReference>
<keyword evidence="3" id="KW-1133">Transmembrane helix</keyword>
<dbReference type="PANTHER" id="PTHR32208">
    <property type="entry name" value="SECRETED PROTEIN-RELATED"/>
    <property type="match status" value="1"/>
</dbReference>
<keyword evidence="1" id="KW-0732">Signal</keyword>
<dbReference type="InterPro" id="IPR037293">
    <property type="entry name" value="Gal_Oxidase_central_sf"/>
</dbReference>
<dbReference type="InterPro" id="IPR014756">
    <property type="entry name" value="Ig_E-set"/>
</dbReference>
<evidence type="ECO:0000259" key="5">
    <source>
        <dbReference type="Pfam" id="PF09118"/>
    </source>
</evidence>
<dbReference type="EMBL" id="DF847446">
    <property type="protein sequence ID" value="GAT51869.1"/>
    <property type="molecule type" value="Genomic_DNA"/>
</dbReference>
<evidence type="ECO:0000256" key="3">
    <source>
        <dbReference type="SAM" id="Phobius"/>
    </source>
</evidence>
<evidence type="ECO:0000313" key="6">
    <source>
        <dbReference type="EMBL" id="GAT51869.1"/>
    </source>
</evidence>
<organism evidence="6 7">
    <name type="scientific">Mycena chlorophos</name>
    <name type="common">Agaric fungus</name>
    <name type="synonym">Agaricus chlorophos</name>
    <dbReference type="NCBI Taxonomy" id="658473"/>
    <lineage>
        <taxon>Eukaryota</taxon>
        <taxon>Fungi</taxon>
        <taxon>Dikarya</taxon>
        <taxon>Basidiomycota</taxon>
        <taxon>Agaricomycotina</taxon>
        <taxon>Agaricomycetes</taxon>
        <taxon>Agaricomycetidae</taxon>
        <taxon>Agaricales</taxon>
        <taxon>Marasmiineae</taxon>
        <taxon>Mycenaceae</taxon>
        <taxon>Mycena</taxon>
    </lineage>
</organism>
<dbReference type="InterPro" id="IPR013783">
    <property type="entry name" value="Ig-like_fold"/>
</dbReference>
<dbReference type="SUPFAM" id="SSF50965">
    <property type="entry name" value="Galactose oxidase, central domain"/>
    <property type="match status" value="1"/>
</dbReference>
<dbReference type="InterPro" id="IPR011043">
    <property type="entry name" value="Gal_Oxase/kelch_b-propeller"/>
</dbReference>
<reference evidence="6" key="1">
    <citation type="submission" date="2014-09" db="EMBL/GenBank/DDBJ databases">
        <title>Genome sequence of the luminous mushroom Mycena chlorophos for searching fungal bioluminescence genes.</title>
        <authorList>
            <person name="Tanaka Y."/>
            <person name="Kasuga D."/>
            <person name="Oba Y."/>
            <person name="Hase S."/>
            <person name="Sato K."/>
            <person name="Oba Y."/>
            <person name="Sakakibara Y."/>
        </authorList>
    </citation>
    <scope>NUCLEOTIDE SEQUENCE</scope>
</reference>
<dbReference type="Gene3D" id="2.60.40.10">
    <property type="entry name" value="Immunoglobulins"/>
    <property type="match status" value="1"/>
</dbReference>
<accession>A0ABQ0LL92</accession>
<dbReference type="Pfam" id="PF09118">
    <property type="entry name" value="GO-like_E_set"/>
    <property type="match status" value="1"/>
</dbReference>
<dbReference type="Pfam" id="PF07250">
    <property type="entry name" value="Glyoxal_oxid_N"/>
    <property type="match status" value="1"/>
</dbReference>
<keyword evidence="3" id="KW-0472">Membrane</keyword>
<name>A0ABQ0LL92_MYCCL</name>
<keyword evidence="7" id="KW-1185">Reference proteome</keyword>
<gene>
    <name evidence="6" type="ORF">MCHLO_08972</name>
</gene>
<dbReference type="PANTHER" id="PTHR32208:SF21">
    <property type="entry name" value="LOW QUALITY PROTEIN: ALDEHYDE OXIDASE GLOX-LIKE"/>
    <property type="match status" value="1"/>
</dbReference>
<feature type="compositionally biased region" description="Polar residues" evidence="2">
    <location>
        <begin position="711"/>
        <end position="744"/>
    </location>
</feature>
<evidence type="ECO:0000259" key="4">
    <source>
        <dbReference type="Pfam" id="PF07250"/>
    </source>
</evidence>
<evidence type="ECO:0008006" key="8">
    <source>
        <dbReference type="Google" id="ProtNLM"/>
    </source>
</evidence>
<dbReference type="InterPro" id="IPR015202">
    <property type="entry name" value="GO-like_E_set"/>
</dbReference>
<protein>
    <recommendedName>
        <fullName evidence="8">Glyoxal oxidase</fullName>
    </recommendedName>
</protein>
<feature type="domain" description="Glyoxal oxidase N-terminal" evidence="4">
    <location>
        <begin position="141"/>
        <end position="488"/>
    </location>
</feature>
<evidence type="ECO:0000256" key="1">
    <source>
        <dbReference type="ARBA" id="ARBA00022729"/>
    </source>
</evidence>
<evidence type="ECO:0000313" key="7">
    <source>
        <dbReference type="Proteomes" id="UP000815677"/>
    </source>
</evidence>
<dbReference type="CDD" id="cd02851">
    <property type="entry name" value="E_set_GO_C"/>
    <property type="match status" value="1"/>
</dbReference>
<feature type="domain" description="Galactose oxidase-like Early set" evidence="5">
    <location>
        <begin position="494"/>
        <end position="600"/>
    </location>
</feature>
<feature type="region of interest" description="Disordered" evidence="2">
    <location>
        <begin position="706"/>
        <end position="795"/>
    </location>
</feature>
<proteinExistence type="predicted"/>
<dbReference type="Gene3D" id="2.130.10.80">
    <property type="entry name" value="Galactose oxidase/kelch, beta-propeller"/>
    <property type="match status" value="1"/>
</dbReference>
<evidence type="ECO:0000256" key="2">
    <source>
        <dbReference type="SAM" id="MobiDB-lite"/>
    </source>
</evidence>
<dbReference type="Proteomes" id="UP000815677">
    <property type="component" value="Unassembled WGS sequence"/>
</dbReference>